<evidence type="ECO:0000313" key="2">
    <source>
        <dbReference type="EMBL" id="KAJ8398388.1"/>
    </source>
</evidence>
<feature type="signal peptide" evidence="1">
    <location>
        <begin position="1"/>
        <end position="26"/>
    </location>
</feature>
<protein>
    <recommendedName>
        <fullName evidence="4">Secreted protein</fullName>
    </recommendedName>
</protein>
<keyword evidence="3" id="KW-1185">Reference proteome</keyword>
<keyword evidence="1" id="KW-0732">Signal</keyword>
<dbReference type="Proteomes" id="UP001221898">
    <property type="component" value="Unassembled WGS sequence"/>
</dbReference>
<gene>
    <name evidence="2" type="ORF">AAFF_G00426430</name>
</gene>
<evidence type="ECO:0000313" key="3">
    <source>
        <dbReference type="Proteomes" id="UP001221898"/>
    </source>
</evidence>
<name>A0AAD7S9R2_9TELE</name>
<dbReference type="AlphaFoldDB" id="A0AAD7S9R2"/>
<reference evidence="2" key="1">
    <citation type="journal article" date="2023" name="Science">
        <title>Genome structures resolve the early diversification of teleost fishes.</title>
        <authorList>
            <person name="Parey E."/>
            <person name="Louis A."/>
            <person name="Montfort J."/>
            <person name="Bouchez O."/>
            <person name="Roques C."/>
            <person name="Iampietro C."/>
            <person name="Lluch J."/>
            <person name="Castinel A."/>
            <person name="Donnadieu C."/>
            <person name="Desvignes T."/>
            <person name="Floi Bucao C."/>
            <person name="Jouanno E."/>
            <person name="Wen M."/>
            <person name="Mejri S."/>
            <person name="Dirks R."/>
            <person name="Jansen H."/>
            <person name="Henkel C."/>
            <person name="Chen W.J."/>
            <person name="Zahm M."/>
            <person name="Cabau C."/>
            <person name="Klopp C."/>
            <person name="Thompson A.W."/>
            <person name="Robinson-Rechavi M."/>
            <person name="Braasch I."/>
            <person name="Lecointre G."/>
            <person name="Bobe J."/>
            <person name="Postlethwait J.H."/>
            <person name="Berthelot C."/>
            <person name="Roest Crollius H."/>
            <person name="Guiguen Y."/>
        </authorList>
    </citation>
    <scope>NUCLEOTIDE SEQUENCE</scope>
    <source>
        <strain evidence="2">NC1722</strain>
    </source>
</reference>
<comment type="caution">
    <text evidence="2">The sequence shown here is derived from an EMBL/GenBank/DDBJ whole genome shotgun (WGS) entry which is preliminary data.</text>
</comment>
<feature type="chain" id="PRO_5041987640" description="Secreted protein" evidence="1">
    <location>
        <begin position="27"/>
        <end position="74"/>
    </location>
</feature>
<evidence type="ECO:0000256" key="1">
    <source>
        <dbReference type="SAM" id="SignalP"/>
    </source>
</evidence>
<evidence type="ECO:0008006" key="4">
    <source>
        <dbReference type="Google" id="ProtNLM"/>
    </source>
</evidence>
<dbReference type="EMBL" id="JAINUG010000090">
    <property type="protein sequence ID" value="KAJ8398388.1"/>
    <property type="molecule type" value="Genomic_DNA"/>
</dbReference>
<proteinExistence type="predicted"/>
<accession>A0AAD7S9R2</accession>
<organism evidence="2 3">
    <name type="scientific">Aldrovandia affinis</name>
    <dbReference type="NCBI Taxonomy" id="143900"/>
    <lineage>
        <taxon>Eukaryota</taxon>
        <taxon>Metazoa</taxon>
        <taxon>Chordata</taxon>
        <taxon>Craniata</taxon>
        <taxon>Vertebrata</taxon>
        <taxon>Euteleostomi</taxon>
        <taxon>Actinopterygii</taxon>
        <taxon>Neopterygii</taxon>
        <taxon>Teleostei</taxon>
        <taxon>Notacanthiformes</taxon>
        <taxon>Halosauridae</taxon>
        <taxon>Aldrovandia</taxon>
    </lineage>
</organism>
<sequence>MFCVVWYLSHLAFSLSRLALPPVSHGKAVLDISTLHHHGCTLLRKEKTRQRLKIRATLTIKNGAELRLPVALVR</sequence>